<evidence type="ECO:0000313" key="8">
    <source>
        <dbReference type="EMBL" id="CAE8585272.1"/>
    </source>
</evidence>
<dbReference type="SUPFAM" id="SSF50090">
    <property type="entry name" value="Electron transport accessory proteins"/>
    <property type="match status" value="1"/>
</dbReference>
<accession>A0A813DIC2</accession>
<dbReference type="OrthoDB" id="2161449at2759"/>
<evidence type="ECO:0000256" key="5">
    <source>
        <dbReference type="ARBA" id="ARBA00022836"/>
    </source>
</evidence>
<keyword evidence="4" id="KW-0602">Photosynthesis</keyword>
<evidence type="ECO:0000256" key="2">
    <source>
        <dbReference type="ARBA" id="ARBA00004170"/>
    </source>
</evidence>
<evidence type="ECO:0000313" key="9">
    <source>
        <dbReference type="Proteomes" id="UP000654075"/>
    </source>
</evidence>
<evidence type="ECO:0000256" key="1">
    <source>
        <dbReference type="ARBA" id="ARBA00001993"/>
    </source>
</evidence>
<keyword evidence="6" id="KW-0472">Membrane</keyword>
<dbReference type="Gene3D" id="2.30.30.50">
    <property type="match status" value="1"/>
</dbReference>
<dbReference type="Pfam" id="PF02427">
    <property type="entry name" value="PSI_PsaE"/>
    <property type="match status" value="1"/>
</dbReference>
<evidence type="ECO:0000256" key="6">
    <source>
        <dbReference type="ARBA" id="ARBA00023136"/>
    </source>
</evidence>
<comment type="subcellular location">
    <subcellularLocation>
        <location evidence="2">Membrane</location>
        <topology evidence="2">Peripheral membrane protein</topology>
    </subcellularLocation>
</comment>
<proteinExistence type="inferred from homology"/>
<comment type="function">
    <text evidence="1">Stabilizes the interaction between PsaC and the PSI core, assists the docking of the ferredoxin to PSI and interacts with ferredoxin-NADP oxidoreductase.</text>
</comment>
<organism evidence="8 9">
    <name type="scientific">Polarella glacialis</name>
    <name type="common">Dinoflagellate</name>
    <dbReference type="NCBI Taxonomy" id="89957"/>
    <lineage>
        <taxon>Eukaryota</taxon>
        <taxon>Sar</taxon>
        <taxon>Alveolata</taxon>
        <taxon>Dinophyceae</taxon>
        <taxon>Suessiales</taxon>
        <taxon>Suessiaceae</taxon>
        <taxon>Polarella</taxon>
    </lineage>
</organism>
<dbReference type="EMBL" id="CAJNNV010001535">
    <property type="protein sequence ID" value="CAE8585272.1"/>
    <property type="molecule type" value="Genomic_DNA"/>
</dbReference>
<dbReference type="Proteomes" id="UP000654075">
    <property type="component" value="Unassembled WGS sequence"/>
</dbReference>
<evidence type="ECO:0008006" key="10">
    <source>
        <dbReference type="Google" id="ProtNLM"/>
    </source>
</evidence>
<dbReference type="PANTHER" id="PTHR34549">
    <property type="entry name" value="PHOTOSYSTEM I REACTION CENTER SUBUNIT IV A, CHLOROPLASTIC-RELATED"/>
    <property type="match status" value="1"/>
</dbReference>
<keyword evidence="5" id="KW-0603">Photosystem I</keyword>
<evidence type="ECO:0000256" key="7">
    <source>
        <dbReference type="SAM" id="SignalP"/>
    </source>
</evidence>
<evidence type="ECO:0000256" key="4">
    <source>
        <dbReference type="ARBA" id="ARBA00022531"/>
    </source>
</evidence>
<feature type="signal peptide" evidence="7">
    <location>
        <begin position="1"/>
        <end position="25"/>
    </location>
</feature>
<gene>
    <name evidence="8" type="ORF">PGLA1383_LOCUS4181</name>
</gene>
<comment type="similarity">
    <text evidence="3">Belongs to the PsaE family.</text>
</comment>
<protein>
    <recommendedName>
        <fullName evidence="10">Photosystem I reaction center subunit IV</fullName>
    </recommendedName>
</protein>
<dbReference type="AlphaFoldDB" id="A0A813DIC2"/>
<dbReference type="PANTHER" id="PTHR34549:SF2">
    <property type="entry name" value="PHOTOSYSTEM I SUBUNIT IV"/>
    <property type="match status" value="1"/>
</dbReference>
<reference evidence="8" key="1">
    <citation type="submission" date="2021-02" db="EMBL/GenBank/DDBJ databases">
        <authorList>
            <person name="Dougan E. K."/>
            <person name="Rhodes N."/>
            <person name="Thang M."/>
            <person name="Chan C."/>
        </authorList>
    </citation>
    <scope>NUCLEOTIDE SEQUENCE</scope>
</reference>
<dbReference type="GO" id="GO:0009538">
    <property type="term" value="C:photosystem I reaction center"/>
    <property type="evidence" value="ECO:0007669"/>
    <property type="project" value="InterPro"/>
</dbReference>
<name>A0A813DIC2_POLGL</name>
<dbReference type="InterPro" id="IPR003375">
    <property type="entry name" value="PSI_PsaE"/>
</dbReference>
<dbReference type="PROSITE" id="PS51257">
    <property type="entry name" value="PROKAR_LIPOPROTEIN"/>
    <property type="match status" value="1"/>
</dbReference>
<evidence type="ECO:0000256" key="3">
    <source>
        <dbReference type="ARBA" id="ARBA00007501"/>
    </source>
</evidence>
<feature type="chain" id="PRO_5032895190" description="Photosystem I reaction center subunit IV" evidence="7">
    <location>
        <begin position="26"/>
        <end position="151"/>
    </location>
</feature>
<dbReference type="GO" id="GO:0015979">
    <property type="term" value="P:photosynthesis"/>
    <property type="evidence" value="ECO:0007669"/>
    <property type="project" value="UniProtKB-KW"/>
</dbReference>
<keyword evidence="9" id="KW-1185">Reference proteome</keyword>
<sequence length="151" mass="16576">MARSQHRGLLLLAAAAALLLSSSCGFVGHPAVGPAAARTVLRAEGDEAPAPAKKAKAAWVGPQKGAWVRILRPESYWFQQRGTVVNVNQKPEIKYPVTVKFDLVNYANVNTSELDLWRQRVQAHSALWKSREERRLPALSSSPNRRLGAAE</sequence>
<keyword evidence="7" id="KW-0732">Signal</keyword>
<comment type="caution">
    <text evidence="8">The sequence shown here is derived from an EMBL/GenBank/DDBJ whole genome shotgun (WGS) entry which is preliminary data.</text>
</comment>
<dbReference type="InterPro" id="IPR008990">
    <property type="entry name" value="Elect_transpt_acc-like_dom_sf"/>
</dbReference>